<dbReference type="InterPro" id="IPR011029">
    <property type="entry name" value="DEATH-like_dom_sf"/>
</dbReference>
<evidence type="ECO:0000259" key="2">
    <source>
        <dbReference type="PROSITE" id="PS50017"/>
    </source>
</evidence>
<dbReference type="Pfam" id="PF00531">
    <property type="entry name" value="Death"/>
    <property type="match status" value="1"/>
</dbReference>
<dbReference type="GO" id="GO:0000445">
    <property type="term" value="C:THO complex part of transcription export complex"/>
    <property type="evidence" value="ECO:0007669"/>
    <property type="project" value="TreeGrafter"/>
</dbReference>
<reference evidence="3" key="1">
    <citation type="submission" date="2020-04" db="EMBL/GenBank/DDBJ databases">
        <authorList>
            <person name="Neveu A P."/>
        </authorList>
    </citation>
    <scope>NUCLEOTIDE SEQUENCE</scope>
    <source>
        <tissue evidence="3">Whole embryo</tissue>
    </source>
</reference>
<dbReference type="InterPro" id="IPR021861">
    <property type="entry name" value="THO_THOC1"/>
</dbReference>
<protein>
    <submittedName>
        <fullName evidence="3">THO complex subunit 1</fullName>
    </submittedName>
</protein>
<dbReference type="Gene3D" id="1.10.533.10">
    <property type="entry name" value="Death Domain, Fas"/>
    <property type="match status" value="1"/>
</dbReference>
<evidence type="ECO:0000313" key="3">
    <source>
        <dbReference type="EMBL" id="CAB3266945.1"/>
    </source>
</evidence>
<name>A0A6F9DVP7_9ASCI</name>
<feature type="compositionally biased region" description="Polar residues" evidence="1">
    <location>
        <begin position="549"/>
        <end position="562"/>
    </location>
</feature>
<feature type="domain" description="Death" evidence="2">
    <location>
        <begin position="638"/>
        <end position="717"/>
    </location>
</feature>
<sequence length="717" mass="81533">MATEFLFEKSRQSFKETLLTDIKKKNFETVTQFIELYSSYTGSDPEKRTVSDQTLRDLLQEKISKKNVAKSSTAVADILNIITVSVSVAKQGFCTPSMPFILLGDVLDCYTLDLCDKVFQYIEDRVSIWKSSLFYQAGKNYLLRMCNDLLRRLSQSQNTVFCGRIQLFLARLFPLSEKSALNLVSQFNLDNITIFNKTADGAKSEKVDEVTDKDEIMDVDAIDVNAEENDLNPPTNNNEIIDYKLYNDIWSLQDMFRYPVQCYNKDLWEKFVKHADCLFKVFSSFKLEDTPGSRGSTPGQQAKTYFSKFLTSEKLTNLQLNDSMFRRQILTQFLILFQYLSATVKFKSNNMILSENQKNWINDTTKKIYKILDETPPHGKEFSKYIKHILDREDYWIAWKNDSCPSFMKLPDKASSQAPAAKKRKIEETVNSIGDDFVAGKPLGMGSPELTRLWNLCPNNLDACRSSQREFVPSLKDYFAESIEQEDPKNQIEEQYKLVKNSNFQWKALRLLSKRSQLFFMSQPPLMQFKTVPDYLTTITKKLEKEFPSNATKVTSAPSTPKQDAGNVELSQENEKTDLALEDDSAVKDPNDEGDDGVLDEDGSLGADDNLMDENQDDVAADTTGETAEAATALDTLSSEDITTFATKIAAEWKKLAPHLNISAKDIKEIEEDSEDAVLQARQTLVTWQDFEKSKASYSNLIQAMKAAGLENLTKDV</sequence>
<dbReference type="GO" id="GO:0007165">
    <property type="term" value="P:signal transduction"/>
    <property type="evidence" value="ECO:0007669"/>
    <property type="project" value="InterPro"/>
</dbReference>
<dbReference type="SUPFAM" id="SSF47986">
    <property type="entry name" value="DEATH domain"/>
    <property type="match status" value="1"/>
</dbReference>
<dbReference type="Pfam" id="PF11957">
    <property type="entry name" value="efThoc1"/>
    <property type="match status" value="1"/>
</dbReference>
<dbReference type="AlphaFoldDB" id="A0A6F9DVP7"/>
<accession>A0A6F9DVP7</accession>
<gene>
    <name evidence="3" type="primary">Thoc1</name>
</gene>
<dbReference type="PANTHER" id="PTHR13265:SF0">
    <property type="entry name" value="HPR1"/>
    <property type="match status" value="1"/>
</dbReference>
<feature type="compositionally biased region" description="Acidic residues" evidence="1">
    <location>
        <begin position="592"/>
        <end position="603"/>
    </location>
</feature>
<feature type="region of interest" description="Disordered" evidence="1">
    <location>
        <begin position="549"/>
        <end position="612"/>
    </location>
</feature>
<dbReference type="SMART" id="SM00005">
    <property type="entry name" value="DEATH"/>
    <property type="match status" value="1"/>
</dbReference>
<dbReference type="InterPro" id="IPR000488">
    <property type="entry name" value="Death_dom"/>
</dbReference>
<dbReference type="EMBL" id="LR791083">
    <property type="protein sequence ID" value="CAB3266945.1"/>
    <property type="molecule type" value="mRNA"/>
</dbReference>
<organism evidence="3">
    <name type="scientific">Phallusia mammillata</name>
    <dbReference type="NCBI Taxonomy" id="59560"/>
    <lineage>
        <taxon>Eukaryota</taxon>
        <taxon>Metazoa</taxon>
        <taxon>Chordata</taxon>
        <taxon>Tunicata</taxon>
        <taxon>Ascidiacea</taxon>
        <taxon>Phlebobranchia</taxon>
        <taxon>Ascidiidae</taxon>
        <taxon>Phallusia</taxon>
    </lineage>
</organism>
<evidence type="ECO:0000256" key="1">
    <source>
        <dbReference type="SAM" id="MobiDB-lite"/>
    </source>
</evidence>
<dbReference type="PROSITE" id="PS50017">
    <property type="entry name" value="DEATH_DOMAIN"/>
    <property type="match status" value="1"/>
</dbReference>
<proteinExistence type="evidence at transcript level"/>
<dbReference type="GO" id="GO:0006406">
    <property type="term" value="P:mRNA export from nucleus"/>
    <property type="evidence" value="ECO:0007669"/>
    <property type="project" value="TreeGrafter"/>
</dbReference>
<feature type="compositionally biased region" description="Basic and acidic residues" evidence="1">
    <location>
        <begin position="573"/>
        <end position="591"/>
    </location>
</feature>
<dbReference type="PANTHER" id="PTHR13265">
    <property type="entry name" value="THO COMPLEX SUBUNIT 1"/>
    <property type="match status" value="1"/>
</dbReference>